<reference evidence="1" key="2">
    <citation type="journal article" date="2015" name="Fish Shellfish Immunol.">
        <title>Early steps in the European eel (Anguilla anguilla)-Vibrio vulnificus interaction in the gills: Role of the RtxA13 toxin.</title>
        <authorList>
            <person name="Callol A."/>
            <person name="Pajuelo D."/>
            <person name="Ebbesson L."/>
            <person name="Teles M."/>
            <person name="MacKenzie S."/>
            <person name="Amaro C."/>
        </authorList>
    </citation>
    <scope>NUCLEOTIDE SEQUENCE</scope>
</reference>
<reference evidence="1" key="1">
    <citation type="submission" date="2014-11" db="EMBL/GenBank/DDBJ databases">
        <authorList>
            <person name="Amaro Gonzalez C."/>
        </authorList>
    </citation>
    <scope>NUCLEOTIDE SEQUENCE</scope>
</reference>
<proteinExistence type="predicted"/>
<sequence length="59" mass="6661">MRPPMTSLGLMGSTSKLAICWRIWTALWESLPVLQITYTGTQDSDFNRCFVSAICSFNN</sequence>
<dbReference type="EMBL" id="GBXM01016473">
    <property type="protein sequence ID" value="JAH92104.1"/>
    <property type="molecule type" value="Transcribed_RNA"/>
</dbReference>
<accession>A0A0E9WNV4</accession>
<organism evidence="1">
    <name type="scientific">Anguilla anguilla</name>
    <name type="common">European freshwater eel</name>
    <name type="synonym">Muraena anguilla</name>
    <dbReference type="NCBI Taxonomy" id="7936"/>
    <lineage>
        <taxon>Eukaryota</taxon>
        <taxon>Metazoa</taxon>
        <taxon>Chordata</taxon>
        <taxon>Craniata</taxon>
        <taxon>Vertebrata</taxon>
        <taxon>Euteleostomi</taxon>
        <taxon>Actinopterygii</taxon>
        <taxon>Neopterygii</taxon>
        <taxon>Teleostei</taxon>
        <taxon>Anguilliformes</taxon>
        <taxon>Anguillidae</taxon>
        <taxon>Anguilla</taxon>
    </lineage>
</organism>
<evidence type="ECO:0000313" key="1">
    <source>
        <dbReference type="EMBL" id="JAH92104.1"/>
    </source>
</evidence>
<name>A0A0E9WNV4_ANGAN</name>
<dbReference type="AlphaFoldDB" id="A0A0E9WNV4"/>
<protein>
    <submittedName>
        <fullName evidence="1">Uncharacterized protein</fullName>
    </submittedName>
</protein>